<dbReference type="EMBL" id="JFBX01000514">
    <property type="protein sequence ID" value="KXH36864.1"/>
    <property type="molecule type" value="Genomic_DNA"/>
</dbReference>
<evidence type="ECO:0000256" key="1">
    <source>
        <dbReference type="SAM" id="MobiDB-lite"/>
    </source>
</evidence>
<accession>A0A135SLR5</accession>
<name>A0A135SLR5_9PEZI</name>
<dbReference type="AlphaFoldDB" id="A0A135SLR5"/>
<evidence type="ECO:0000313" key="2">
    <source>
        <dbReference type="EMBL" id="KXH36864.1"/>
    </source>
</evidence>
<reference evidence="2 3" key="1">
    <citation type="submission" date="2014-02" db="EMBL/GenBank/DDBJ databases">
        <title>The genome sequence of Colletotrichum simmondsii CBS122122.</title>
        <authorList>
            <person name="Baroncelli R."/>
            <person name="Thon M.R."/>
        </authorList>
    </citation>
    <scope>NUCLEOTIDE SEQUENCE [LARGE SCALE GENOMIC DNA]</scope>
    <source>
        <strain evidence="2 3">CBS122122</strain>
    </source>
</reference>
<sequence>MNNTASGTGAQKRQRHSLDSRLFPFVFRYLTTARKNPDVPFLSNVHTPSAAALPQGKPTRGAMGAVRHGNWRMDWGDAALADHAIDPDVDKIHCFLRGEISQWAQAHNRAPQARQQQQAQPAHPAALA</sequence>
<evidence type="ECO:0000313" key="3">
    <source>
        <dbReference type="Proteomes" id="UP000070328"/>
    </source>
</evidence>
<comment type="caution">
    <text evidence="2">The sequence shown here is derived from an EMBL/GenBank/DDBJ whole genome shotgun (WGS) entry which is preliminary data.</text>
</comment>
<organism evidence="2 3">
    <name type="scientific">Colletotrichum simmondsii</name>
    <dbReference type="NCBI Taxonomy" id="703756"/>
    <lineage>
        <taxon>Eukaryota</taxon>
        <taxon>Fungi</taxon>
        <taxon>Dikarya</taxon>
        <taxon>Ascomycota</taxon>
        <taxon>Pezizomycotina</taxon>
        <taxon>Sordariomycetes</taxon>
        <taxon>Hypocreomycetidae</taxon>
        <taxon>Glomerellales</taxon>
        <taxon>Glomerellaceae</taxon>
        <taxon>Colletotrichum</taxon>
        <taxon>Colletotrichum acutatum species complex</taxon>
    </lineage>
</organism>
<gene>
    <name evidence="2" type="ORF">CSIM01_10702</name>
</gene>
<proteinExistence type="predicted"/>
<keyword evidence="3" id="KW-1185">Reference proteome</keyword>
<dbReference type="Proteomes" id="UP000070328">
    <property type="component" value="Unassembled WGS sequence"/>
</dbReference>
<protein>
    <submittedName>
        <fullName evidence="2">Uncharacterized protein</fullName>
    </submittedName>
</protein>
<feature type="region of interest" description="Disordered" evidence="1">
    <location>
        <begin position="106"/>
        <end position="128"/>
    </location>
</feature>